<keyword evidence="4 7" id="KW-0863">Zinc-finger</keyword>
<evidence type="ECO:0000256" key="4">
    <source>
        <dbReference type="ARBA" id="ARBA00022771"/>
    </source>
</evidence>
<feature type="compositionally biased region" description="Basic and acidic residues" evidence="9">
    <location>
        <begin position="386"/>
        <end position="395"/>
    </location>
</feature>
<keyword evidence="3" id="KW-0479">Metal-binding</keyword>
<name>A0A3M6TU54_POCDA</name>
<dbReference type="PANTHER" id="PTHR31553:SF1">
    <property type="entry name" value="NF-KAPPA-B ESSENTIAL MODULATOR"/>
    <property type="match status" value="1"/>
</dbReference>
<dbReference type="PANTHER" id="PTHR31553">
    <property type="entry name" value="NF-KAPPA-B ESSENTIAL MODULATOR"/>
    <property type="match status" value="1"/>
</dbReference>
<keyword evidence="2" id="KW-0963">Cytoplasm</keyword>
<dbReference type="GO" id="GO:0005737">
    <property type="term" value="C:cytoplasm"/>
    <property type="evidence" value="ECO:0007669"/>
    <property type="project" value="UniProtKB-SubCell"/>
</dbReference>
<comment type="subcellular location">
    <subcellularLocation>
        <location evidence="1">Cytoplasm</location>
    </subcellularLocation>
</comment>
<dbReference type="SUPFAM" id="SSF58113">
    <property type="entry name" value="Apolipoprotein A-I"/>
    <property type="match status" value="1"/>
</dbReference>
<feature type="region of interest" description="Disordered" evidence="9">
    <location>
        <begin position="487"/>
        <end position="529"/>
    </location>
</feature>
<dbReference type="AlphaFoldDB" id="A0A3M6TU54"/>
<evidence type="ECO:0000256" key="7">
    <source>
        <dbReference type="PROSITE-ProRule" id="PRU01142"/>
    </source>
</evidence>
<feature type="coiled-coil region" evidence="8">
    <location>
        <begin position="550"/>
        <end position="775"/>
    </location>
</feature>
<evidence type="ECO:0000256" key="9">
    <source>
        <dbReference type="SAM" id="MobiDB-lite"/>
    </source>
</evidence>
<evidence type="ECO:0000313" key="12">
    <source>
        <dbReference type="Proteomes" id="UP000275408"/>
    </source>
</evidence>
<evidence type="ECO:0000259" key="10">
    <source>
        <dbReference type="PROSITE" id="PS51801"/>
    </source>
</evidence>
<evidence type="ECO:0000256" key="3">
    <source>
        <dbReference type="ARBA" id="ARBA00022723"/>
    </source>
</evidence>
<evidence type="ECO:0000256" key="1">
    <source>
        <dbReference type="ARBA" id="ARBA00004496"/>
    </source>
</evidence>
<feature type="region of interest" description="Disordered" evidence="9">
    <location>
        <begin position="1"/>
        <end position="24"/>
    </location>
</feature>
<organism evidence="11 12">
    <name type="scientific">Pocillopora damicornis</name>
    <name type="common">Cauliflower coral</name>
    <name type="synonym">Millepora damicornis</name>
    <dbReference type="NCBI Taxonomy" id="46731"/>
    <lineage>
        <taxon>Eukaryota</taxon>
        <taxon>Metazoa</taxon>
        <taxon>Cnidaria</taxon>
        <taxon>Anthozoa</taxon>
        <taxon>Hexacorallia</taxon>
        <taxon>Scleractinia</taxon>
        <taxon>Astrocoeniina</taxon>
        <taxon>Pocilloporidae</taxon>
        <taxon>Pocillopora</taxon>
    </lineage>
</organism>
<dbReference type="InterPro" id="IPR034735">
    <property type="entry name" value="NEMO_ZF"/>
</dbReference>
<gene>
    <name evidence="11" type="ORF">pdam_00012546</name>
</gene>
<feature type="domain" description="CCHC NOA-type" evidence="10">
    <location>
        <begin position="888"/>
        <end position="918"/>
    </location>
</feature>
<proteinExistence type="predicted"/>
<feature type="compositionally biased region" description="Basic and acidic residues" evidence="9">
    <location>
        <begin position="487"/>
        <end position="509"/>
    </location>
</feature>
<comment type="caution">
    <text evidence="11">The sequence shown here is derived from an EMBL/GenBank/DDBJ whole genome shotgun (WGS) entry which is preliminary data.</text>
</comment>
<reference evidence="11 12" key="1">
    <citation type="journal article" date="2018" name="Sci. Rep.">
        <title>Comparative analysis of the Pocillopora damicornis genome highlights role of immune system in coral evolution.</title>
        <authorList>
            <person name="Cunning R."/>
            <person name="Bay R.A."/>
            <person name="Gillette P."/>
            <person name="Baker A.C."/>
            <person name="Traylor-Knowles N."/>
        </authorList>
    </citation>
    <scope>NUCLEOTIDE SEQUENCE [LARGE SCALE GENOMIC DNA]</scope>
    <source>
        <strain evidence="11">RSMAS</strain>
        <tissue evidence="11">Whole animal</tissue>
    </source>
</reference>
<dbReference type="Gene3D" id="1.20.5.390">
    <property type="entry name" value="L1 transposable element, trimerization domain"/>
    <property type="match status" value="1"/>
</dbReference>
<feature type="region of interest" description="Disordered" evidence="9">
    <location>
        <begin position="821"/>
        <end position="854"/>
    </location>
</feature>
<evidence type="ECO:0000313" key="11">
    <source>
        <dbReference type="EMBL" id="RMX44886.1"/>
    </source>
</evidence>
<dbReference type="EMBL" id="RCHS01002931">
    <property type="protein sequence ID" value="RMX44886.1"/>
    <property type="molecule type" value="Genomic_DNA"/>
</dbReference>
<dbReference type="GO" id="GO:0070530">
    <property type="term" value="F:K63-linked polyubiquitin modification-dependent protein binding"/>
    <property type="evidence" value="ECO:0007669"/>
    <property type="project" value="InterPro"/>
</dbReference>
<protein>
    <recommendedName>
        <fullName evidence="10">CCHC NOA-type domain-containing protein</fullName>
    </recommendedName>
</protein>
<dbReference type="PROSITE" id="PS51801">
    <property type="entry name" value="ZF_CCHC_NOA"/>
    <property type="match status" value="1"/>
</dbReference>
<feature type="region of interest" description="Disordered" evidence="9">
    <location>
        <begin position="36"/>
        <end position="75"/>
    </location>
</feature>
<evidence type="ECO:0000256" key="6">
    <source>
        <dbReference type="ARBA" id="ARBA00023054"/>
    </source>
</evidence>
<keyword evidence="5" id="KW-0862">Zinc</keyword>
<dbReference type="OrthoDB" id="5983103at2759"/>
<dbReference type="STRING" id="46731.A0A3M6TU54"/>
<feature type="compositionally biased region" description="Polar residues" evidence="9">
    <location>
        <begin position="57"/>
        <end position="66"/>
    </location>
</feature>
<evidence type="ECO:0000256" key="2">
    <source>
        <dbReference type="ARBA" id="ARBA00022490"/>
    </source>
</evidence>
<dbReference type="GO" id="GO:0043122">
    <property type="term" value="P:regulation of canonical NF-kappaB signal transduction"/>
    <property type="evidence" value="ECO:0007669"/>
    <property type="project" value="TreeGrafter"/>
</dbReference>
<feature type="compositionally biased region" description="Basic and acidic residues" evidence="9">
    <location>
        <begin position="832"/>
        <end position="842"/>
    </location>
</feature>
<dbReference type="GO" id="GO:0008270">
    <property type="term" value="F:zinc ion binding"/>
    <property type="evidence" value="ECO:0007669"/>
    <property type="project" value="UniProtKB-KW"/>
</dbReference>
<feature type="compositionally biased region" description="Basic and acidic residues" evidence="9">
    <location>
        <begin position="515"/>
        <end position="527"/>
    </location>
</feature>
<feature type="region of interest" description="Disordered" evidence="9">
    <location>
        <begin position="369"/>
        <end position="395"/>
    </location>
</feature>
<accession>A0A3M6TU54</accession>
<keyword evidence="6 8" id="KW-0175">Coiled coil</keyword>
<feature type="compositionally biased region" description="Basic and acidic residues" evidence="9">
    <location>
        <begin position="36"/>
        <end position="47"/>
    </location>
</feature>
<evidence type="ECO:0000256" key="8">
    <source>
        <dbReference type="SAM" id="Coils"/>
    </source>
</evidence>
<dbReference type="Proteomes" id="UP000275408">
    <property type="component" value="Unassembled WGS sequence"/>
</dbReference>
<keyword evidence="12" id="KW-1185">Reference proteome</keyword>
<dbReference type="InterPro" id="IPR051301">
    <property type="entry name" value="Optineurin/NFkB_EssMod"/>
</dbReference>
<sequence>MSASVSPLPSSEMNSSHSSEGSSVSGFVVVSKDDGQLLNSDDSKIGKIAEIPGKSESLPQGGSVSQNEHELADRVQNLSKENEQLKGVLLQNNELLEKYFEELADMQKSQKQTSESSRKGYERAKEMIKNLREKNGKLKTELKNEQNKTLQLEEELSKLKEADQNEKSAHLEESYHIDKANPDQAQSLNEVVKKLESEKATLEMSNSKLQERISCLKAMREAEPNTETDDLDTLVSLDTLSSDIPLESPEAVWENLRKVETEKEILKVKLEEMKIESEQNQQQFNQLEEERDQLLKKIQDMEQRQVLEEEDIKLEVAENQASTAAATEQIAALSEQLRVQTEVMNNLTKEQNALRQERDMYMKKAEEIEKRTTENVETIGEQQENSPEKGSDNQEELKVNELRNTLEKQQNSPEKGSDNQEALKVNELRNTLEKVKENLLEYQRREGDLLNREKAVLEKEEEQKQIMKENENVKQLAEALTNIEALPHKEKGQEIERTTENVETIKEQKQNSPEKGSDNQEELKGNEQYKTLQKVKKNLWQYQRREGDLLSRENAVLEKEEKQKQVMEENENLKDQLAEAQKNIEALSHKEKGQEEEVNTLRRQLSSVSDELTETHEQEVSQLKESLQTVIDSAKELRGTVEQHREENENLQKLVEELKLSAIKVSNELNEVREQEVNRLKEELSDKTEALKNAEINIKSMETQVTQLIKENESLSAEKERLIDECTQQENMYQDHLHKITDDSEKQRLKRDKLIESLKKDMSTADAELKKTRLKQETDSNRGFEEMQRRHASVPYHTTDYPPHQQGSPGEWCAGFPGMPFFTRGSEQPAETGREGDMRSPGREQQVPAPPVDENDWQCPNCRGVFPNFDALQIHAVACQGFQRPPSVGDLQQNQCPSCMELFPDIETLELHVEECLDQHQ</sequence>
<feature type="region of interest" description="Disordered" evidence="9">
    <location>
        <begin position="155"/>
        <end position="181"/>
    </location>
</feature>
<evidence type="ECO:0000256" key="5">
    <source>
        <dbReference type="ARBA" id="ARBA00022833"/>
    </source>
</evidence>
<dbReference type="GO" id="GO:0005634">
    <property type="term" value="C:nucleus"/>
    <property type="evidence" value="ECO:0007669"/>
    <property type="project" value="TreeGrafter"/>
</dbReference>